<evidence type="ECO:0000259" key="9">
    <source>
        <dbReference type="PROSITE" id="PS50112"/>
    </source>
</evidence>
<name>A0A7C4GH88_UNCW3</name>
<dbReference type="SUPFAM" id="SSF47384">
    <property type="entry name" value="Homodimeric domain of signal transducing histidine kinase"/>
    <property type="match status" value="1"/>
</dbReference>
<feature type="modified residue" description="4-aspartylphosphate" evidence="6">
    <location>
        <position position="59"/>
    </location>
</feature>
<dbReference type="PROSITE" id="PS50112">
    <property type="entry name" value="PAS"/>
    <property type="match status" value="1"/>
</dbReference>
<dbReference type="EMBL" id="DSUT01000157">
    <property type="protein sequence ID" value="HGK28775.1"/>
    <property type="molecule type" value="Genomic_DNA"/>
</dbReference>
<dbReference type="CDD" id="cd00082">
    <property type="entry name" value="HisKA"/>
    <property type="match status" value="1"/>
</dbReference>
<dbReference type="PROSITE" id="PS50113">
    <property type="entry name" value="PAC"/>
    <property type="match status" value="1"/>
</dbReference>
<dbReference type="SUPFAM" id="SSF52172">
    <property type="entry name" value="CheY-like"/>
    <property type="match status" value="1"/>
</dbReference>
<dbReference type="InterPro" id="IPR013656">
    <property type="entry name" value="PAS_4"/>
</dbReference>
<dbReference type="Pfam" id="PF00072">
    <property type="entry name" value="Response_reg"/>
    <property type="match status" value="1"/>
</dbReference>
<dbReference type="InterPro" id="IPR001610">
    <property type="entry name" value="PAC"/>
</dbReference>
<dbReference type="Gene3D" id="3.30.450.20">
    <property type="entry name" value="PAS domain"/>
    <property type="match status" value="1"/>
</dbReference>
<sequence length="499" mass="53952">MGVSTANVLLVEDNPGDARLVRWMLAQASSVEFRVTEAERLSRALELIATTRFAVILLDLSLPDSSGIETVRRVSAVADETPIVVMTGCDDETTALTALQEGAQDYMVKGQTDERGLARSLRYAIERERMRQELQRANATLAAVISAAPLAIFTLDPEGRVLTWNPAAETMFGWDRESTIGQLPRFVPEGGGEEFKELCGRVLAGEVVSGLELTRQRRDGSRVEISLSAAPVCDAKGPASGIVGLIADITERKERERELAVKTVELERLSELKSQFLGMAAHDLRNPLAVIAACSGFMLEPDADKLGEEKKREFLKRILANSEFMARLINDLLDFAQIQSGQLELRCKPLDVAEVVAAGVEQGRILAGQRGVNLVFQCEPSLPEVSADPERLRQVLGNLVGNAMKFSAAGAAVEVSVGRQNGSVVVSVRDQGPGIPPEEQTKLFKPFSRTSVTAAGEKSTGLGLAICRSIVQAHGGRIWVESEPGRGSTFSFSLPLEQS</sequence>
<evidence type="ECO:0000256" key="3">
    <source>
        <dbReference type="ARBA" id="ARBA00022553"/>
    </source>
</evidence>
<dbReference type="Pfam" id="PF08448">
    <property type="entry name" value="PAS_4"/>
    <property type="match status" value="1"/>
</dbReference>
<dbReference type="Pfam" id="PF00512">
    <property type="entry name" value="HisKA"/>
    <property type="match status" value="1"/>
</dbReference>
<proteinExistence type="predicted"/>
<reference evidence="11" key="1">
    <citation type="journal article" date="2020" name="mSystems">
        <title>Genome- and Community-Level Interaction Insights into Carbon Utilization and Element Cycling Functions of Hydrothermarchaeota in Hydrothermal Sediment.</title>
        <authorList>
            <person name="Zhou Z."/>
            <person name="Liu Y."/>
            <person name="Xu W."/>
            <person name="Pan J."/>
            <person name="Luo Z.H."/>
            <person name="Li M."/>
        </authorList>
    </citation>
    <scope>NUCLEOTIDE SEQUENCE [LARGE SCALE GENOMIC DNA]</scope>
    <source>
        <strain evidence="11">SpSt-488</strain>
    </source>
</reference>
<dbReference type="PANTHER" id="PTHR43047">
    <property type="entry name" value="TWO-COMPONENT HISTIDINE PROTEIN KINASE"/>
    <property type="match status" value="1"/>
</dbReference>
<dbReference type="Gene3D" id="1.10.287.130">
    <property type="match status" value="1"/>
</dbReference>
<feature type="domain" description="PAS" evidence="9">
    <location>
        <begin position="137"/>
        <end position="182"/>
    </location>
</feature>
<dbReference type="SMART" id="SM00387">
    <property type="entry name" value="HATPase_c"/>
    <property type="match status" value="1"/>
</dbReference>
<protein>
    <recommendedName>
        <fullName evidence="2">histidine kinase</fullName>
        <ecNumber evidence="2">2.7.13.3</ecNumber>
    </recommendedName>
</protein>
<dbReference type="CDD" id="cd00075">
    <property type="entry name" value="HATPase"/>
    <property type="match status" value="1"/>
</dbReference>
<dbReference type="InterPro" id="IPR011006">
    <property type="entry name" value="CheY-like_superfamily"/>
</dbReference>
<dbReference type="SMART" id="SM00388">
    <property type="entry name" value="HisKA"/>
    <property type="match status" value="1"/>
</dbReference>
<dbReference type="Gene3D" id="3.40.50.2300">
    <property type="match status" value="1"/>
</dbReference>
<evidence type="ECO:0000256" key="4">
    <source>
        <dbReference type="ARBA" id="ARBA00022679"/>
    </source>
</evidence>
<accession>A0A7C4GH88</accession>
<dbReference type="InterPro" id="IPR003594">
    <property type="entry name" value="HATPase_dom"/>
</dbReference>
<dbReference type="InterPro" id="IPR001789">
    <property type="entry name" value="Sig_transdc_resp-reg_receiver"/>
</dbReference>
<dbReference type="CDD" id="cd00130">
    <property type="entry name" value="PAS"/>
    <property type="match status" value="1"/>
</dbReference>
<dbReference type="PRINTS" id="PR00344">
    <property type="entry name" value="BCTRLSENSOR"/>
</dbReference>
<dbReference type="InterPro" id="IPR000700">
    <property type="entry name" value="PAS-assoc_C"/>
</dbReference>
<dbReference type="InterPro" id="IPR004358">
    <property type="entry name" value="Sig_transdc_His_kin-like_C"/>
</dbReference>
<dbReference type="SUPFAM" id="SSF55785">
    <property type="entry name" value="PYP-like sensor domain (PAS domain)"/>
    <property type="match status" value="1"/>
</dbReference>
<dbReference type="PANTHER" id="PTHR43047:SF72">
    <property type="entry name" value="OSMOSENSING HISTIDINE PROTEIN KINASE SLN1"/>
    <property type="match status" value="1"/>
</dbReference>
<dbReference type="AlphaFoldDB" id="A0A7C4GH88"/>
<dbReference type="InterPro" id="IPR005467">
    <property type="entry name" value="His_kinase_dom"/>
</dbReference>
<dbReference type="InterPro" id="IPR003661">
    <property type="entry name" value="HisK_dim/P_dom"/>
</dbReference>
<dbReference type="InterPro" id="IPR036890">
    <property type="entry name" value="HATPase_C_sf"/>
</dbReference>
<dbReference type="NCBIfam" id="TIGR00229">
    <property type="entry name" value="sensory_box"/>
    <property type="match status" value="1"/>
</dbReference>
<dbReference type="GO" id="GO:0000155">
    <property type="term" value="F:phosphorelay sensor kinase activity"/>
    <property type="evidence" value="ECO:0007669"/>
    <property type="project" value="InterPro"/>
</dbReference>
<dbReference type="PROSITE" id="PS50109">
    <property type="entry name" value="HIS_KIN"/>
    <property type="match status" value="1"/>
</dbReference>
<dbReference type="GO" id="GO:0005886">
    <property type="term" value="C:plasma membrane"/>
    <property type="evidence" value="ECO:0007669"/>
    <property type="project" value="TreeGrafter"/>
</dbReference>
<comment type="caution">
    <text evidence="11">The sequence shown here is derived from an EMBL/GenBank/DDBJ whole genome shotgun (WGS) entry which is preliminary data.</text>
</comment>
<dbReference type="InterPro" id="IPR036097">
    <property type="entry name" value="HisK_dim/P_sf"/>
</dbReference>
<evidence type="ECO:0000259" key="7">
    <source>
        <dbReference type="PROSITE" id="PS50109"/>
    </source>
</evidence>
<keyword evidence="5 11" id="KW-0418">Kinase</keyword>
<dbReference type="SUPFAM" id="SSF55874">
    <property type="entry name" value="ATPase domain of HSP90 chaperone/DNA topoisomerase II/histidine kinase"/>
    <property type="match status" value="1"/>
</dbReference>
<keyword evidence="4" id="KW-0808">Transferase</keyword>
<evidence type="ECO:0000259" key="10">
    <source>
        <dbReference type="PROSITE" id="PS50113"/>
    </source>
</evidence>
<keyword evidence="3 6" id="KW-0597">Phosphoprotein</keyword>
<organism evidence="11">
    <name type="scientific">candidate division WOR-3 bacterium</name>
    <dbReference type="NCBI Taxonomy" id="2052148"/>
    <lineage>
        <taxon>Bacteria</taxon>
        <taxon>Bacteria division WOR-3</taxon>
    </lineage>
</organism>
<comment type="catalytic activity">
    <reaction evidence="1">
        <text>ATP + protein L-histidine = ADP + protein N-phospho-L-histidine.</text>
        <dbReference type="EC" id="2.7.13.3"/>
    </reaction>
</comment>
<dbReference type="SMART" id="SM00091">
    <property type="entry name" value="PAS"/>
    <property type="match status" value="1"/>
</dbReference>
<dbReference type="EC" id="2.7.13.3" evidence="2"/>
<evidence type="ECO:0000259" key="8">
    <source>
        <dbReference type="PROSITE" id="PS50110"/>
    </source>
</evidence>
<dbReference type="InterPro" id="IPR035965">
    <property type="entry name" value="PAS-like_dom_sf"/>
</dbReference>
<feature type="domain" description="Histidine kinase" evidence="7">
    <location>
        <begin position="279"/>
        <end position="498"/>
    </location>
</feature>
<dbReference type="InterPro" id="IPR000014">
    <property type="entry name" value="PAS"/>
</dbReference>
<gene>
    <name evidence="11" type="ORF">ENS41_07470</name>
</gene>
<dbReference type="CDD" id="cd00156">
    <property type="entry name" value="REC"/>
    <property type="match status" value="1"/>
</dbReference>
<dbReference type="GO" id="GO:0009927">
    <property type="term" value="F:histidine phosphotransfer kinase activity"/>
    <property type="evidence" value="ECO:0007669"/>
    <property type="project" value="TreeGrafter"/>
</dbReference>
<dbReference type="PROSITE" id="PS50110">
    <property type="entry name" value="RESPONSE_REGULATORY"/>
    <property type="match status" value="1"/>
</dbReference>
<dbReference type="SMART" id="SM00448">
    <property type="entry name" value="REC"/>
    <property type="match status" value="1"/>
</dbReference>
<evidence type="ECO:0000256" key="6">
    <source>
        <dbReference type="PROSITE-ProRule" id="PRU00169"/>
    </source>
</evidence>
<dbReference type="SMART" id="SM00086">
    <property type="entry name" value="PAC"/>
    <property type="match status" value="1"/>
</dbReference>
<feature type="domain" description="Response regulatory" evidence="8">
    <location>
        <begin position="7"/>
        <end position="124"/>
    </location>
</feature>
<evidence type="ECO:0000313" key="11">
    <source>
        <dbReference type="EMBL" id="HGK28775.1"/>
    </source>
</evidence>
<evidence type="ECO:0000256" key="5">
    <source>
        <dbReference type="ARBA" id="ARBA00022777"/>
    </source>
</evidence>
<dbReference type="Pfam" id="PF02518">
    <property type="entry name" value="HATPase_c"/>
    <property type="match status" value="1"/>
</dbReference>
<evidence type="ECO:0000256" key="2">
    <source>
        <dbReference type="ARBA" id="ARBA00012438"/>
    </source>
</evidence>
<feature type="domain" description="PAC" evidence="10">
    <location>
        <begin position="209"/>
        <end position="261"/>
    </location>
</feature>
<evidence type="ECO:0000256" key="1">
    <source>
        <dbReference type="ARBA" id="ARBA00000085"/>
    </source>
</evidence>
<dbReference type="FunFam" id="3.30.565.10:FF:000006">
    <property type="entry name" value="Sensor histidine kinase WalK"/>
    <property type="match status" value="1"/>
</dbReference>
<dbReference type="Gene3D" id="3.30.565.10">
    <property type="entry name" value="Histidine kinase-like ATPase, C-terminal domain"/>
    <property type="match status" value="1"/>
</dbReference>